<feature type="transmembrane region" description="Helical" evidence="7">
    <location>
        <begin position="95"/>
        <end position="123"/>
    </location>
</feature>
<evidence type="ECO:0000256" key="6">
    <source>
        <dbReference type="ARBA" id="ARBA00023136"/>
    </source>
</evidence>
<keyword evidence="4 7" id="KW-0812">Transmembrane</keyword>
<dbReference type="PANTHER" id="PTHR43163:SF6">
    <property type="entry name" value="DIPEPTIDE TRANSPORT SYSTEM PERMEASE PROTEIN DPPB-RELATED"/>
    <property type="match status" value="1"/>
</dbReference>
<feature type="transmembrane region" description="Helical" evidence="7">
    <location>
        <begin position="279"/>
        <end position="300"/>
    </location>
</feature>
<comment type="similarity">
    <text evidence="7">Belongs to the binding-protein-dependent transport system permease family.</text>
</comment>
<evidence type="ECO:0000313" key="10">
    <source>
        <dbReference type="Proteomes" id="UP000681162"/>
    </source>
</evidence>
<feature type="domain" description="ABC transmembrane type-1" evidence="8">
    <location>
        <begin position="95"/>
        <end position="304"/>
    </location>
</feature>
<accession>A0A919XSQ8</accession>
<keyword evidence="3" id="KW-1003">Cell membrane</keyword>
<reference evidence="9 10" key="1">
    <citation type="submission" date="2021-03" db="EMBL/GenBank/DDBJ databases">
        <title>Antimicrobial resistance genes in bacteria isolated from Japanese honey, and their potential for conferring macrolide and lincosamide resistance in the American foulbrood pathogen Paenibacillus larvae.</title>
        <authorList>
            <person name="Okamoto M."/>
            <person name="Kumagai M."/>
            <person name="Kanamori H."/>
            <person name="Takamatsu D."/>
        </authorList>
    </citation>
    <scope>NUCLEOTIDE SEQUENCE [LARGE SCALE GENOMIC DNA]</scope>
    <source>
        <strain evidence="9 10">J41TS12</strain>
    </source>
</reference>
<dbReference type="InterPro" id="IPR000515">
    <property type="entry name" value="MetI-like"/>
</dbReference>
<dbReference type="InterPro" id="IPR045621">
    <property type="entry name" value="BPD_transp_1_N"/>
</dbReference>
<evidence type="ECO:0000256" key="7">
    <source>
        <dbReference type="RuleBase" id="RU363032"/>
    </source>
</evidence>
<dbReference type="PANTHER" id="PTHR43163">
    <property type="entry name" value="DIPEPTIDE TRANSPORT SYSTEM PERMEASE PROTEIN DPPB-RELATED"/>
    <property type="match status" value="1"/>
</dbReference>
<comment type="caution">
    <text evidence="9">The sequence shown here is derived from an EMBL/GenBank/DDBJ whole genome shotgun (WGS) entry which is preliminary data.</text>
</comment>
<dbReference type="GO" id="GO:0005886">
    <property type="term" value="C:plasma membrane"/>
    <property type="evidence" value="ECO:0007669"/>
    <property type="project" value="UniProtKB-SubCell"/>
</dbReference>
<dbReference type="GO" id="GO:0071916">
    <property type="term" value="F:dipeptide transmembrane transporter activity"/>
    <property type="evidence" value="ECO:0007669"/>
    <property type="project" value="TreeGrafter"/>
</dbReference>
<dbReference type="Pfam" id="PF19300">
    <property type="entry name" value="BPD_transp_1_N"/>
    <property type="match status" value="1"/>
</dbReference>
<keyword evidence="6 7" id="KW-0472">Membrane</keyword>
<protein>
    <submittedName>
        <fullName evidence="9">ABC di/oligopeptide transporter inner membrane subunit</fullName>
    </submittedName>
</protein>
<dbReference type="AlphaFoldDB" id="A0A919XSQ8"/>
<dbReference type="Proteomes" id="UP000681162">
    <property type="component" value="Unassembled WGS sequence"/>
</dbReference>
<comment type="subcellular location">
    <subcellularLocation>
        <location evidence="1 7">Cell membrane</location>
        <topology evidence="1 7">Multi-pass membrane protein</topology>
    </subcellularLocation>
</comment>
<dbReference type="Gene3D" id="1.10.3720.10">
    <property type="entry name" value="MetI-like"/>
    <property type="match status" value="1"/>
</dbReference>
<sequence length="319" mass="35292">MVKYTINRLVSGVVVLFVISLITFFVLTVIPGDAALLSLGTDATPERLEALRESMGLNQPWYERYFSWLTHFLAGNWGNSLFFGEDVLTLIMQRLMITVSLAVLSLLLAIPVAAIIGIFSALYQDKWIDRLARTVMQLGDAIPQFWLALIFLVFFSGKLGWFPVPGFIPVEEGWWRSLHSLLLPSIVVAIGLIGYLIRIIRSSMLSALEQDFMLMTRVNGLSPAQAVFKYALRSAVIAPVTTILMQLAGLLAGTVLVESIFALPGVGRLLLVAVEQRDIILLQGTVMFITGVVVCVNFLADILYRVINPMIQFGGERNA</sequence>
<feature type="transmembrane region" description="Helical" evidence="7">
    <location>
        <begin position="181"/>
        <end position="200"/>
    </location>
</feature>
<feature type="transmembrane region" description="Helical" evidence="7">
    <location>
        <begin position="243"/>
        <end position="267"/>
    </location>
</feature>
<proteinExistence type="inferred from homology"/>
<evidence type="ECO:0000313" key="9">
    <source>
        <dbReference type="EMBL" id="GIO35977.1"/>
    </source>
</evidence>
<keyword evidence="10" id="KW-1185">Reference proteome</keyword>
<evidence type="ECO:0000256" key="5">
    <source>
        <dbReference type="ARBA" id="ARBA00022989"/>
    </source>
</evidence>
<name>A0A919XSQ8_9BACL</name>
<organism evidence="9 10">
    <name type="scientific">Paenibacillus antibioticophila</name>
    <dbReference type="NCBI Taxonomy" id="1274374"/>
    <lineage>
        <taxon>Bacteria</taxon>
        <taxon>Bacillati</taxon>
        <taxon>Bacillota</taxon>
        <taxon>Bacilli</taxon>
        <taxon>Bacillales</taxon>
        <taxon>Paenibacillaceae</taxon>
        <taxon>Paenibacillus</taxon>
    </lineage>
</organism>
<gene>
    <name evidence="9" type="ORF">J41TS12_08380</name>
</gene>
<keyword evidence="5 7" id="KW-1133">Transmembrane helix</keyword>
<dbReference type="SUPFAM" id="SSF161098">
    <property type="entry name" value="MetI-like"/>
    <property type="match status" value="1"/>
</dbReference>
<dbReference type="CDD" id="cd06261">
    <property type="entry name" value="TM_PBP2"/>
    <property type="match status" value="1"/>
</dbReference>
<evidence type="ECO:0000256" key="4">
    <source>
        <dbReference type="ARBA" id="ARBA00022692"/>
    </source>
</evidence>
<evidence type="ECO:0000259" key="8">
    <source>
        <dbReference type="PROSITE" id="PS50928"/>
    </source>
</evidence>
<dbReference type="EMBL" id="BORR01000002">
    <property type="protein sequence ID" value="GIO35977.1"/>
    <property type="molecule type" value="Genomic_DNA"/>
</dbReference>
<feature type="transmembrane region" description="Helical" evidence="7">
    <location>
        <begin position="9"/>
        <end position="30"/>
    </location>
</feature>
<dbReference type="InterPro" id="IPR035906">
    <property type="entry name" value="MetI-like_sf"/>
</dbReference>
<dbReference type="PROSITE" id="PS50928">
    <property type="entry name" value="ABC_TM1"/>
    <property type="match status" value="1"/>
</dbReference>
<dbReference type="Pfam" id="PF00528">
    <property type="entry name" value="BPD_transp_1"/>
    <property type="match status" value="1"/>
</dbReference>
<dbReference type="RefSeq" id="WP_212938342.1">
    <property type="nucleotide sequence ID" value="NZ_BORR01000002.1"/>
</dbReference>
<evidence type="ECO:0000256" key="3">
    <source>
        <dbReference type="ARBA" id="ARBA00022475"/>
    </source>
</evidence>
<evidence type="ECO:0000256" key="2">
    <source>
        <dbReference type="ARBA" id="ARBA00022448"/>
    </source>
</evidence>
<keyword evidence="2 7" id="KW-0813">Transport</keyword>
<evidence type="ECO:0000256" key="1">
    <source>
        <dbReference type="ARBA" id="ARBA00004651"/>
    </source>
</evidence>
<feature type="transmembrane region" description="Helical" evidence="7">
    <location>
        <begin position="144"/>
        <end position="161"/>
    </location>
</feature>